<evidence type="ECO:0000313" key="2">
    <source>
        <dbReference type="EMBL" id="CAD6992108.1"/>
    </source>
</evidence>
<evidence type="ECO:0000256" key="1">
    <source>
        <dbReference type="SAM" id="Phobius"/>
    </source>
</evidence>
<dbReference type="AlphaFoldDB" id="A0A811U168"/>
<keyword evidence="1" id="KW-0812">Transmembrane</keyword>
<keyword evidence="1" id="KW-1133">Transmembrane helix</keyword>
<feature type="transmembrane region" description="Helical" evidence="1">
    <location>
        <begin position="66"/>
        <end position="83"/>
    </location>
</feature>
<comment type="caution">
    <text evidence="2">The sequence shown here is derived from an EMBL/GenBank/DDBJ whole genome shotgun (WGS) entry which is preliminary data.</text>
</comment>
<protein>
    <submittedName>
        <fullName evidence="2">(Mediterranean fruit fly) hypothetical protein</fullName>
    </submittedName>
</protein>
<sequence length="106" mass="11981">MYTCMYNIYANMFVYAFNGCNEKPKQLLHTLSDNMPHGTRIPSSPPSLPGSPAIHMYEHAHAHTHVHLPLAVSLMLTSFGGLFHKKKNKQKTFCFVVCRLLAVFGF</sequence>
<accession>A0A811U168</accession>
<reference evidence="2" key="1">
    <citation type="submission" date="2020-11" db="EMBL/GenBank/DDBJ databases">
        <authorList>
            <person name="Whitehead M."/>
        </authorList>
    </citation>
    <scope>NUCLEOTIDE SEQUENCE</scope>
    <source>
        <strain evidence="2">EGII</strain>
    </source>
</reference>
<name>A0A811U168_CERCA</name>
<proteinExistence type="predicted"/>
<gene>
    <name evidence="2" type="ORF">CCAP1982_LOCUS992</name>
</gene>
<evidence type="ECO:0000313" key="3">
    <source>
        <dbReference type="Proteomes" id="UP000606786"/>
    </source>
</evidence>
<dbReference type="Proteomes" id="UP000606786">
    <property type="component" value="Unassembled WGS sequence"/>
</dbReference>
<keyword evidence="3" id="KW-1185">Reference proteome</keyword>
<keyword evidence="1" id="KW-0472">Membrane</keyword>
<dbReference type="EMBL" id="CAJHJT010000001">
    <property type="protein sequence ID" value="CAD6992108.1"/>
    <property type="molecule type" value="Genomic_DNA"/>
</dbReference>
<organism evidence="2 3">
    <name type="scientific">Ceratitis capitata</name>
    <name type="common">Mediterranean fruit fly</name>
    <name type="synonym">Tephritis capitata</name>
    <dbReference type="NCBI Taxonomy" id="7213"/>
    <lineage>
        <taxon>Eukaryota</taxon>
        <taxon>Metazoa</taxon>
        <taxon>Ecdysozoa</taxon>
        <taxon>Arthropoda</taxon>
        <taxon>Hexapoda</taxon>
        <taxon>Insecta</taxon>
        <taxon>Pterygota</taxon>
        <taxon>Neoptera</taxon>
        <taxon>Endopterygota</taxon>
        <taxon>Diptera</taxon>
        <taxon>Brachycera</taxon>
        <taxon>Muscomorpha</taxon>
        <taxon>Tephritoidea</taxon>
        <taxon>Tephritidae</taxon>
        <taxon>Ceratitis</taxon>
        <taxon>Ceratitis</taxon>
    </lineage>
</organism>